<dbReference type="EMBL" id="JXTC01000028">
    <property type="protein sequence ID" value="PON97999.1"/>
    <property type="molecule type" value="Genomic_DNA"/>
</dbReference>
<accession>A0A2P5FJN8</accession>
<keyword evidence="2" id="KW-1185">Reference proteome</keyword>
<gene>
    <name evidence="1" type="ORF">TorRG33x02_063140</name>
</gene>
<sequence length="58" mass="6929">KKIEFTKISLKNWNQNCFGFCEEHLRVLEWKLLVIQNNPPTQEVLEEEASINLEIQEN</sequence>
<organism evidence="1 2">
    <name type="scientific">Trema orientale</name>
    <name type="common">Charcoal tree</name>
    <name type="synonym">Celtis orientalis</name>
    <dbReference type="NCBI Taxonomy" id="63057"/>
    <lineage>
        <taxon>Eukaryota</taxon>
        <taxon>Viridiplantae</taxon>
        <taxon>Streptophyta</taxon>
        <taxon>Embryophyta</taxon>
        <taxon>Tracheophyta</taxon>
        <taxon>Spermatophyta</taxon>
        <taxon>Magnoliopsida</taxon>
        <taxon>eudicotyledons</taxon>
        <taxon>Gunneridae</taxon>
        <taxon>Pentapetalae</taxon>
        <taxon>rosids</taxon>
        <taxon>fabids</taxon>
        <taxon>Rosales</taxon>
        <taxon>Cannabaceae</taxon>
        <taxon>Trema</taxon>
    </lineage>
</organism>
<name>A0A2P5FJN8_TREOI</name>
<protein>
    <submittedName>
        <fullName evidence="1">Uncharacterized protein</fullName>
    </submittedName>
</protein>
<dbReference type="AlphaFoldDB" id="A0A2P5FJN8"/>
<dbReference type="Proteomes" id="UP000237000">
    <property type="component" value="Unassembled WGS sequence"/>
</dbReference>
<reference evidence="2" key="1">
    <citation type="submission" date="2016-06" db="EMBL/GenBank/DDBJ databases">
        <title>Parallel loss of symbiosis genes in relatives of nitrogen-fixing non-legume Parasponia.</title>
        <authorList>
            <person name="Van Velzen R."/>
            <person name="Holmer R."/>
            <person name="Bu F."/>
            <person name="Rutten L."/>
            <person name="Van Zeijl A."/>
            <person name="Liu W."/>
            <person name="Santuari L."/>
            <person name="Cao Q."/>
            <person name="Sharma T."/>
            <person name="Shen D."/>
            <person name="Roswanjaya Y."/>
            <person name="Wardhani T."/>
            <person name="Kalhor M.S."/>
            <person name="Jansen J."/>
            <person name="Van den Hoogen J."/>
            <person name="Gungor B."/>
            <person name="Hartog M."/>
            <person name="Hontelez J."/>
            <person name="Verver J."/>
            <person name="Yang W.-C."/>
            <person name="Schijlen E."/>
            <person name="Repin R."/>
            <person name="Schilthuizen M."/>
            <person name="Schranz E."/>
            <person name="Heidstra R."/>
            <person name="Miyata K."/>
            <person name="Fedorova E."/>
            <person name="Kohlen W."/>
            <person name="Bisseling T."/>
            <person name="Smit S."/>
            <person name="Geurts R."/>
        </authorList>
    </citation>
    <scope>NUCLEOTIDE SEQUENCE [LARGE SCALE GENOMIC DNA]</scope>
    <source>
        <strain evidence="2">cv. RG33-2</strain>
    </source>
</reference>
<evidence type="ECO:0000313" key="1">
    <source>
        <dbReference type="EMBL" id="PON97999.1"/>
    </source>
</evidence>
<dbReference type="InParanoid" id="A0A2P5FJN8"/>
<feature type="non-terminal residue" evidence="1">
    <location>
        <position position="1"/>
    </location>
</feature>
<comment type="caution">
    <text evidence="1">The sequence shown here is derived from an EMBL/GenBank/DDBJ whole genome shotgun (WGS) entry which is preliminary data.</text>
</comment>
<proteinExistence type="predicted"/>
<evidence type="ECO:0000313" key="2">
    <source>
        <dbReference type="Proteomes" id="UP000237000"/>
    </source>
</evidence>